<dbReference type="AlphaFoldDB" id="A0A5C5YE84"/>
<comment type="caution">
    <text evidence="3">The sequence shown here is derived from an EMBL/GenBank/DDBJ whole genome shotgun (WGS) entry which is preliminary data.</text>
</comment>
<feature type="transmembrane region" description="Helical" evidence="2">
    <location>
        <begin position="39"/>
        <end position="61"/>
    </location>
</feature>
<evidence type="ECO:0000313" key="3">
    <source>
        <dbReference type="EMBL" id="TWT72605.1"/>
    </source>
</evidence>
<name>A0A5C5YE84_9PLAN</name>
<dbReference type="EMBL" id="SJPL01000001">
    <property type="protein sequence ID" value="TWT72605.1"/>
    <property type="molecule type" value="Genomic_DNA"/>
</dbReference>
<dbReference type="RefSeq" id="WP_146440397.1">
    <property type="nucleotide sequence ID" value="NZ_SJPL01000001.1"/>
</dbReference>
<protein>
    <submittedName>
        <fullName evidence="3">Uncharacterized protein</fullName>
    </submittedName>
</protein>
<organism evidence="3 4">
    <name type="scientific">Crateriforma conspicua</name>
    <dbReference type="NCBI Taxonomy" id="2527996"/>
    <lineage>
        <taxon>Bacteria</taxon>
        <taxon>Pseudomonadati</taxon>
        <taxon>Planctomycetota</taxon>
        <taxon>Planctomycetia</taxon>
        <taxon>Planctomycetales</taxon>
        <taxon>Planctomycetaceae</taxon>
        <taxon>Crateriforma</taxon>
    </lineage>
</organism>
<accession>A0A5C5YE84</accession>
<sequence length="135" mass="15156">MADANPYDPPTTTRTAPLPLPDSGQEHVDVAPRRFRFRVIPASLCLLLGVPLVCMSLFWLYEIWNTTISSDHEMAFRSVPPVLFTGMALGGVSFLFAFRRWLSGRWRSAILTSVFGWFLVYAAFQIAVYLVPDAA</sequence>
<proteinExistence type="predicted"/>
<keyword evidence="2" id="KW-0812">Transmembrane</keyword>
<reference evidence="3 4" key="1">
    <citation type="submission" date="2019-02" db="EMBL/GenBank/DDBJ databases">
        <title>Deep-cultivation of Planctomycetes and their phenomic and genomic characterization uncovers novel biology.</title>
        <authorList>
            <person name="Wiegand S."/>
            <person name="Jogler M."/>
            <person name="Boedeker C."/>
            <person name="Pinto D."/>
            <person name="Vollmers J."/>
            <person name="Rivas-Marin E."/>
            <person name="Kohn T."/>
            <person name="Peeters S.H."/>
            <person name="Heuer A."/>
            <person name="Rast P."/>
            <person name="Oberbeckmann S."/>
            <person name="Bunk B."/>
            <person name="Jeske O."/>
            <person name="Meyerdierks A."/>
            <person name="Storesund J.E."/>
            <person name="Kallscheuer N."/>
            <person name="Luecker S."/>
            <person name="Lage O.M."/>
            <person name="Pohl T."/>
            <person name="Merkel B.J."/>
            <person name="Hornburger P."/>
            <person name="Mueller R.-W."/>
            <person name="Bruemmer F."/>
            <person name="Labrenz M."/>
            <person name="Spormann A.M."/>
            <person name="Op Den Camp H."/>
            <person name="Overmann J."/>
            <person name="Amann R."/>
            <person name="Jetten M.S.M."/>
            <person name="Mascher T."/>
            <person name="Medema M.H."/>
            <person name="Devos D.P."/>
            <person name="Kaster A.-K."/>
            <person name="Ovreas L."/>
            <person name="Rohde M."/>
            <person name="Galperin M.Y."/>
            <person name="Jogler C."/>
        </authorList>
    </citation>
    <scope>NUCLEOTIDE SEQUENCE [LARGE SCALE GENOMIC DNA]</scope>
    <source>
        <strain evidence="3 4">Pan14r</strain>
    </source>
</reference>
<feature type="transmembrane region" description="Helical" evidence="2">
    <location>
        <begin position="110"/>
        <end position="131"/>
    </location>
</feature>
<evidence type="ECO:0000256" key="2">
    <source>
        <dbReference type="SAM" id="Phobius"/>
    </source>
</evidence>
<keyword evidence="4" id="KW-1185">Reference proteome</keyword>
<evidence type="ECO:0000256" key="1">
    <source>
        <dbReference type="SAM" id="MobiDB-lite"/>
    </source>
</evidence>
<dbReference type="Proteomes" id="UP000317238">
    <property type="component" value="Unassembled WGS sequence"/>
</dbReference>
<gene>
    <name evidence="3" type="ORF">Pan14r_49250</name>
</gene>
<feature type="transmembrane region" description="Helical" evidence="2">
    <location>
        <begin position="81"/>
        <end position="98"/>
    </location>
</feature>
<keyword evidence="2" id="KW-0472">Membrane</keyword>
<evidence type="ECO:0000313" key="4">
    <source>
        <dbReference type="Proteomes" id="UP000317238"/>
    </source>
</evidence>
<keyword evidence="2" id="KW-1133">Transmembrane helix</keyword>
<feature type="region of interest" description="Disordered" evidence="1">
    <location>
        <begin position="1"/>
        <end position="24"/>
    </location>
</feature>